<evidence type="ECO:0000256" key="6">
    <source>
        <dbReference type="ARBA" id="ARBA00022842"/>
    </source>
</evidence>
<evidence type="ECO:0000256" key="1">
    <source>
        <dbReference type="ARBA" id="ARBA00001946"/>
    </source>
</evidence>
<dbReference type="PIRSF" id="PIRSF006118">
    <property type="entry name" value="KDO8-P_Ptase"/>
    <property type="match status" value="1"/>
</dbReference>
<evidence type="ECO:0000256" key="4">
    <source>
        <dbReference type="ARBA" id="ARBA00022723"/>
    </source>
</evidence>
<dbReference type="InterPro" id="IPR006549">
    <property type="entry name" value="HAD-SF_hydro_IIIA"/>
</dbReference>
<keyword evidence="6 7" id="KW-0460">Magnesium</keyword>
<comment type="cofactor">
    <cofactor evidence="1 7">
        <name>Mg(2+)</name>
        <dbReference type="ChEBI" id="CHEBI:18420"/>
    </cofactor>
</comment>
<dbReference type="InterPro" id="IPR023214">
    <property type="entry name" value="HAD_sf"/>
</dbReference>
<accession>A0A4R1K906</accession>
<dbReference type="InterPro" id="IPR010023">
    <property type="entry name" value="KdsC_fam"/>
</dbReference>
<evidence type="ECO:0000313" key="8">
    <source>
        <dbReference type="EMBL" id="TCK60856.1"/>
    </source>
</evidence>
<evidence type="ECO:0000256" key="5">
    <source>
        <dbReference type="ARBA" id="ARBA00022801"/>
    </source>
</evidence>
<comment type="similarity">
    <text evidence="2">Belongs to the KdsC family.</text>
</comment>
<name>A0A4R1K906_9BACT</name>
<dbReference type="PANTHER" id="PTHR21485">
    <property type="entry name" value="HAD SUPERFAMILY MEMBERS CMAS AND KDSC"/>
    <property type="match status" value="1"/>
</dbReference>
<dbReference type="CDD" id="cd01630">
    <property type="entry name" value="HAD_KDO-like"/>
    <property type="match status" value="1"/>
</dbReference>
<protein>
    <submittedName>
        <fullName evidence="8">3-deoxy-D-manno-octulosonate 8-phosphate phosphatase (KDO 8-P phosphatase)</fullName>
    </submittedName>
</protein>
<feature type="binding site" evidence="7">
    <location>
        <position position="101"/>
    </location>
    <ligand>
        <name>Mg(2+)</name>
        <dbReference type="ChEBI" id="CHEBI:18420"/>
    </ligand>
</feature>
<dbReference type="Gene3D" id="3.40.50.1000">
    <property type="entry name" value="HAD superfamily/HAD-like"/>
    <property type="match status" value="1"/>
</dbReference>
<evidence type="ECO:0000256" key="2">
    <source>
        <dbReference type="ARBA" id="ARBA00005893"/>
    </source>
</evidence>
<dbReference type="AlphaFoldDB" id="A0A4R1K906"/>
<dbReference type="GO" id="GO:0008781">
    <property type="term" value="F:N-acylneuraminate cytidylyltransferase activity"/>
    <property type="evidence" value="ECO:0007669"/>
    <property type="project" value="TreeGrafter"/>
</dbReference>
<dbReference type="SFLD" id="SFLDG01138">
    <property type="entry name" value="C1.6.2:_Deoxy-d-mannose-octulo"/>
    <property type="match status" value="1"/>
</dbReference>
<dbReference type="NCBIfam" id="TIGR01662">
    <property type="entry name" value="HAD-SF-IIIA"/>
    <property type="match status" value="1"/>
</dbReference>
<organism evidence="8 9">
    <name type="scientific">Seleniivibrio woodruffii</name>
    <dbReference type="NCBI Taxonomy" id="1078050"/>
    <lineage>
        <taxon>Bacteria</taxon>
        <taxon>Pseudomonadati</taxon>
        <taxon>Deferribacterota</taxon>
        <taxon>Deferribacteres</taxon>
        <taxon>Deferribacterales</taxon>
        <taxon>Geovibrionaceae</taxon>
        <taxon>Seleniivibrio</taxon>
    </lineage>
</organism>
<evidence type="ECO:0000256" key="7">
    <source>
        <dbReference type="PIRSR" id="PIRSR006118-2"/>
    </source>
</evidence>
<evidence type="ECO:0000313" key="9">
    <source>
        <dbReference type="Proteomes" id="UP000294614"/>
    </source>
</evidence>
<dbReference type="OrthoDB" id="9805604at2"/>
<comment type="subunit">
    <text evidence="3">Homotetramer.</text>
</comment>
<dbReference type="GO" id="GO:0046872">
    <property type="term" value="F:metal ion binding"/>
    <property type="evidence" value="ECO:0007669"/>
    <property type="project" value="UniProtKB-KW"/>
</dbReference>
<dbReference type="InterPro" id="IPR036412">
    <property type="entry name" value="HAD-like_sf"/>
</dbReference>
<dbReference type="SUPFAM" id="SSF56784">
    <property type="entry name" value="HAD-like"/>
    <property type="match status" value="1"/>
</dbReference>
<evidence type="ECO:0000256" key="3">
    <source>
        <dbReference type="ARBA" id="ARBA00011881"/>
    </source>
</evidence>
<comment type="caution">
    <text evidence="8">The sequence shown here is derived from an EMBL/GenBank/DDBJ whole genome shotgun (WGS) entry which is preliminary data.</text>
</comment>
<dbReference type="PANTHER" id="PTHR21485:SF3">
    <property type="entry name" value="N-ACYLNEURAMINATE CYTIDYLYLTRANSFERASE"/>
    <property type="match status" value="1"/>
</dbReference>
<keyword evidence="5" id="KW-0378">Hydrolase</keyword>
<proteinExistence type="inferred from homology"/>
<dbReference type="EMBL" id="SMGG01000004">
    <property type="protein sequence ID" value="TCK60856.1"/>
    <property type="molecule type" value="Genomic_DNA"/>
</dbReference>
<dbReference type="RefSeq" id="WP_132873720.1">
    <property type="nucleotide sequence ID" value="NZ_JAJUHT010000001.1"/>
</dbReference>
<dbReference type="GO" id="GO:0016788">
    <property type="term" value="F:hydrolase activity, acting on ester bonds"/>
    <property type="evidence" value="ECO:0007669"/>
    <property type="project" value="InterPro"/>
</dbReference>
<dbReference type="FunFam" id="3.40.50.1000:FF:000029">
    <property type="entry name" value="3-deoxy-D-manno-octulosonate 8-phosphate phosphatase KdsC"/>
    <property type="match status" value="1"/>
</dbReference>
<dbReference type="SFLD" id="SFLDS00003">
    <property type="entry name" value="Haloacid_Dehalogenase"/>
    <property type="match status" value="1"/>
</dbReference>
<gene>
    <name evidence="8" type="ORF">C8D98_1735</name>
</gene>
<keyword evidence="9" id="KW-1185">Reference proteome</keyword>
<reference evidence="8 9" key="1">
    <citation type="submission" date="2019-03" db="EMBL/GenBank/DDBJ databases">
        <title>Genomic Encyclopedia of Type Strains, Phase IV (KMG-IV): sequencing the most valuable type-strain genomes for metagenomic binning, comparative biology and taxonomic classification.</title>
        <authorList>
            <person name="Goeker M."/>
        </authorList>
    </citation>
    <scope>NUCLEOTIDE SEQUENCE [LARGE SCALE GENOMIC DNA]</scope>
    <source>
        <strain evidence="8 9">DSM 24984</strain>
    </source>
</reference>
<dbReference type="Proteomes" id="UP000294614">
    <property type="component" value="Unassembled WGS sequence"/>
</dbReference>
<dbReference type="SFLD" id="SFLDG01136">
    <property type="entry name" value="C1.6:_Phosphoserine_Phosphatas"/>
    <property type="match status" value="1"/>
</dbReference>
<keyword evidence="4 7" id="KW-0479">Metal-binding</keyword>
<sequence>MIKLLVLDVDGVLTDGGIIYDDNGVEIKRFDVKDGLGIKLAQNAGLEIAVISGRKSKVTELRCRELGIRRCFTGVKNKVECFESVRDELGVGYEETAFIGDDINDLALLKRVGFSATLSDSFDYIKSQVNYVTVRQGGRGAVREFIEKILEKNGVWENILKSFS</sequence>
<dbReference type="InterPro" id="IPR050793">
    <property type="entry name" value="CMP-NeuNAc_synthase"/>
</dbReference>
<dbReference type="Pfam" id="PF00702">
    <property type="entry name" value="Hydrolase"/>
    <property type="match status" value="1"/>
</dbReference>
<dbReference type="NCBIfam" id="TIGR01670">
    <property type="entry name" value="KdsC-phosphatas"/>
    <property type="match status" value="1"/>
</dbReference>
<feature type="binding site" evidence="7">
    <location>
        <position position="8"/>
    </location>
    <ligand>
        <name>Mg(2+)</name>
        <dbReference type="ChEBI" id="CHEBI:18420"/>
    </ligand>
</feature>
<feature type="binding site" evidence="7">
    <location>
        <position position="10"/>
    </location>
    <ligand>
        <name>substrate</name>
    </ligand>
</feature>